<dbReference type="RefSeq" id="WP_074975736.1">
    <property type="nucleotide sequence ID" value="NZ_FPBZ01000021.1"/>
</dbReference>
<reference evidence="1 2" key="1">
    <citation type="submission" date="2016-10" db="EMBL/GenBank/DDBJ databases">
        <authorList>
            <person name="de Groot N.N."/>
        </authorList>
    </citation>
    <scope>NUCLEOTIDE SEQUENCE [LARGE SCALE GENOMIC DNA]</scope>
    <source>
        <strain evidence="1 2">Nl14</strain>
    </source>
</reference>
<proteinExistence type="predicted"/>
<evidence type="ECO:0000313" key="2">
    <source>
        <dbReference type="Proteomes" id="UP000182649"/>
    </source>
</evidence>
<accession>A0A1I7IKW3</accession>
<dbReference type="Proteomes" id="UP000182649">
    <property type="component" value="Unassembled WGS sequence"/>
</dbReference>
<dbReference type="EMBL" id="FPBZ01000021">
    <property type="protein sequence ID" value="SFU73526.1"/>
    <property type="molecule type" value="Genomic_DNA"/>
</dbReference>
<evidence type="ECO:0000313" key="1">
    <source>
        <dbReference type="EMBL" id="SFU73526.1"/>
    </source>
</evidence>
<gene>
    <name evidence="1" type="ORF">SAMN05216417_1216</name>
</gene>
<organism evidence="1 2">
    <name type="scientific">Nitrosospira multiformis</name>
    <dbReference type="NCBI Taxonomy" id="1231"/>
    <lineage>
        <taxon>Bacteria</taxon>
        <taxon>Pseudomonadati</taxon>
        <taxon>Pseudomonadota</taxon>
        <taxon>Betaproteobacteria</taxon>
        <taxon>Nitrosomonadales</taxon>
        <taxon>Nitrosomonadaceae</taxon>
        <taxon>Nitrosospira</taxon>
    </lineage>
</organism>
<protein>
    <submittedName>
        <fullName evidence="1">Uncharacterized protein</fullName>
    </submittedName>
</protein>
<dbReference type="OrthoDB" id="9182473at2"/>
<sequence length="293" mass="34070">MTYVLFDYKPGHIEARFSHEPEFDFIELRIRMTGDITTTTECDKHGRKTEPVSYQKETVDFTVYISSVFCPFKDFIRFLEAITLDVQECAFGWDPEGPEGRMHWLRRSPQDTGFLTVEWVSSKKNFSHRMMLNTRETVSTLYLAFRAFVDSPEYDPLRYEELNYGECFALVLSDASLGDLAGRLAEMNADTVERVLQSLANSVDDRHMKGPKLSFPIKHSLEASEPVEPSSKYEWVDPEWDTWDTSHRMIKLEEIFSWGGMSWYGHNLRQMRSKLIEDWLSLPEAVAARTNTT</sequence>
<dbReference type="AlphaFoldDB" id="A0A1I7IKW3"/>
<name>A0A1I7IKW3_9PROT</name>